<organism evidence="1">
    <name type="scientific">Setaria italica</name>
    <name type="common">Foxtail millet</name>
    <name type="synonym">Panicum italicum</name>
    <dbReference type="NCBI Taxonomy" id="4555"/>
    <lineage>
        <taxon>Eukaryota</taxon>
        <taxon>Viridiplantae</taxon>
        <taxon>Streptophyta</taxon>
        <taxon>Embryophyta</taxon>
        <taxon>Tracheophyta</taxon>
        <taxon>Spermatophyta</taxon>
        <taxon>Magnoliopsida</taxon>
        <taxon>Liliopsida</taxon>
        <taxon>Poales</taxon>
        <taxon>Poaceae</taxon>
        <taxon>PACMAD clade</taxon>
        <taxon>Panicoideae</taxon>
        <taxon>Panicodae</taxon>
        <taxon>Paniceae</taxon>
        <taxon>Cenchrinae</taxon>
        <taxon>Setaria</taxon>
    </lineage>
</organism>
<dbReference type="EMBL" id="CM003529">
    <property type="protein sequence ID" value="RCV10778.1"/>
    <property type="molecule type" value="Genomic_DNA"/>
</dbReference>
<reference evidence="1" key="2">
    <citation type="submission" date="2015-07" db="EMBL/GenBank/DDBJ databases">
        <authorList>
            <person name="Noorani M."/>
        </authorList>
    </citation>
    <scope>NUCLEOTIDE SEQUENCE</scope>
    <source>
        <strain evidence="1">Yugu1</strain>
    </source>
</reference>
<proteinExistence type="predicted"/>
<reference evidence="1" key="1">
    <citation type="journal article" date="2012" name="Nat. Biotechnol.">
        <title>Reference genome sequence of the model plant Setaria.</title>
        <authorList>
            <person name="Bennetzen J.L."/>
            <person name="Schmutz J."/>
            <person name="Wang H."/>
            <person name="Percifield R."/>
            <person name="Hawkins J."/>
            <person name="Pontaroli A.C."/>
            <person name="Estep M."/>
            <person name="Feng L."/>
            <person name="Vaughn J.N."/>
            <person name="Grimwood J."/>
            <person name="Jenkins J."/>
            <person name="Barry K."/>
            <person name="Lindquist E."/>
            <person name="Hellsten U."/>
            <person name="Deshpande S."/>
            <person name="Wang X."/>
            <person name="Wu X."/>
            <person name="Mitros T."/>
            <person name="Triplett J."/>
            <person name="Yang X."/>
            <person name="Ye C.Y."/>
            <person name="Mauro-Herrera M."/>
            <person name="Wang L."/>
            <person name="Li P."/>
            <person name="Sharma M."/>
            <person name="Sharma R."/>
            <person name="Ronald P.C."/>
            <person name="Panaud O."/>
            <person name="Kellogg E.A."/>
            <person name="Brutnell T.P."/>
            <person name="Doust A.N."/>
            <person name="Tuskan G.A."/>
            <person name="Rokhsar D."/>
            <person name="Devos K.M."/>
        </authorList>
    </citation>
    <scope>NUCLEOTIDE SEQUENCE [LARGE SCALE GENOMIC DNA]</scope>
    <source>
        <strain evidence="1">Yugu1</strain>
    </source>
</reference>
<gene>
    <name evidence="1" type="ORF">SETIT_2G135700v2</name>
</gene>
<sequence length="126" mass="13899">MLSQHRSGCFQAAEEMSRICLSGMRTLNSGAPVNDDWTFGPCSFSSSAFHSILALKAVNTAIHVRTSLSDFLTDCKAYTGIILRAGRREDCGRNFCALEAPWELLTVMALNRQTIRFQMQGTTNSS</sequence>
<protein>
    <submittedName>
        <fullName evidence="1">Uncharacterized protein</fullName>
    </submittedName>
</protein>
<name>A0A368PZB6_SETIT</name>
<evidence type="ECO:0000313" key="1">
    <source>
        <dbReference type="EMBL" id="RCV10778.1"/>
    </source>
</evidence>
<accession>A0A368PZB6</accession>
<dbReference type="AlphaFoldDB" id="A0A368PZB6"/>
<dbReference type="OrthoDB" id="687363at2759"/>